<accession>A0A1J1LN66</accession>
<sequence>MNRKQSRKPLTDALAKEFVYGRDEGQGARDEKVSITPAVTPEPIATVEASEPESTPEPTPQPTPQQQLTMMDKLQFQPKEGTKRFTVDLAESTHRKLSMLAARTGRTKAEIVRLLLEDALKDVQE</sequence>
<dbReference type="EMBL" id="CZDF01000166">
    <property type="protein sequence ID" value="CUR33931.1"/>
    <property type="molecule type" value="Genomic_DNA"/>
</dbReference>
<organism evidence="2 3">
    <name type="scientific">Planktothrix tepida PCC 9214</name>
    <dbReference type="NCBI Taxonomy" id="671072"/>
    <lineage>
        <taxon>Bacteria</taxon>
        <taxon>Bacillati</taxon>
        <taxon>Cyanobacteriota</taxon>
        <taxon>Cyanophyceae</taxon>
        <taxon>Oscillatoriophycideae</taxon>
        <taxon>Oscillatoriales</taxon>
        <taxon>Microcoleaceae</taxon>
        <taxon>Planktothrix</taxon>
    </lineage>
</organism>
<protein>
    <submittedName>
        <fullName evidence="2">CopG-like DNA-binding protein</fullName>
    </submittedName>
</protein>
<dbReference type="SUPFAM" id="SSF47598">
    <property type="entry name" value="Ribbon-helix-helix"/>
    <property type="match status" value="1"/>
</dbReference>
<gene>
    <name evidence="2" type="ORF">PL921460040</name>
</gene>
<evidence type="ECO:0000313" key="3">
    <source>
        <dbReference type="Proteomes" id="UP000184315"/>
    </source>
</evidence>
<proteinExistence type="predicted"/>
<keyword evidence="3" id="KW-1185">Reference proteome</keyword>
<dbReference type="AlphaFoldDB" id="A0A1J1LN66"/>
<feature type="region of interest" description="Disordered" evidence="1">
    <location>
        <begin position="21"/>
        <end position="67"/>
    </location>
</feature>
<name>A0A1J1LN66_9CYAN</name>
<dbReference type="InterPro" id="IPR013321">
    <property type="entry name" value="Arc_rbn_hlx_hlx"/>
</dbReference>
<dbReference type="RefSeq" id="WP_072716977.1">
    <property type="nucleotide sequence ID" value="NZ_LN889762.1"/>
</dbReference>
<evidence type="ECO:0000256" key="1">
    <source>
        <dbReference type="SAM" id="MobiDB-lite"/>
    </source>
</evidence>
<dbReference type="GO" id="GO:0006355">
    <property type="term" value="P:regulation of DNA-templated transcription"/>
    <property type="evidence" value="ECO:0007669"/>
    <property type="project" value="InterPro"/>
</dbReference>
<keyword evidence="2" id="KW-0238">DNA-binding</keyword>
<evidence type="ECO:0000313" key="2">
    <source>
        <dbReference type="EMBL" id="CUR33931.1"/>
    </source>
</evidence>
<reference evidence="3" key="1">
    <citation type="submission" date="2015-10" db="EMBL/GenBank/DDBJ databases">
        <authorList>
            <person name="Regsiter A."/>
            <person name="william w."/>
        </authorList>
    </citation>
    <scope>NUCLEOTIDE SEQUENCE [LARGE SCALE GENOMIC DNA]</scope>
</reference>
<dbReference type="Gene3D" id="1.10.1220.10">
    <property type="entry name" value="Met repressor-like"/>
    <property type="match status" value="1"/>
</dbReference>
<dbReference type="Proteomes" id="UP000184315">
    <property type="component" value="Unassembled WGS sequence"/>
</dbReference>
<dbReference type="InterPro" id="IPR010985">
    <property type="entry name" value="Ribbon_hlx_hlx"/>
</dbReference>
<dbReference type="GO" id="GO:0003677">
    <property type="term" value="F:DNA binding"/>
    <property type="evidence" value="ECO:0007669"/>
    <property type="project" value="UniProtKB-KW"/>
</dbReference>
<feature type="compositionally biased region" description="Basic and acidic residues" evidence="1">
    <location>
        <begin position="21"/>
        <end position="33"/>
    </location>
</feature>